<sequence length="78" mass="9142">MDFDIFIKRDVKRARDIVYCKILCSIFVRVGKILYLPCLFSHDSNTVKQILEGGIWFLSAQEKREGKRDAMRVGWLGF</sequence>
<organism evidence="1 2">
    <name type="scientific">Cichorium intybus</name>
    <name type="common">Chicory</name>
    <dbReference type="NCBI Taxonomy" id="13427"/>
    <lineage>
        <taxon>Eukaryota</taxon>
        <taxon>Viridiplantae</taxon>
        <taxon>Streptophyta</taxon>
        <taxon>Embryophyta</taxon>
        <taxon>Tracheophyta</taxon>
        <taxon>Spermatophyta</taxon>
        <taxon>Magnoliopsida</taxon>
        <taxon>eudicotyledons</taxon>
        <taxon>Gunneridae</taxon>
        <taxon>Pentapetalae</taxon>
        <taxon>asterids</taxon>
        <taxon>campanulids</taxon>
        <taxon>Asterales</taxon>
        <taxon>Asteraceae</taxon>
        <taxon>Cichorioideae</taxon>
        <taxon>Cichorieae</taxon>
        <taxon>Cichoriinae</taxon>
        <taxon>Cichorium</taxon>
    </lineage>
</organism>
<dbReference type="Proteomes" id="UP001055811">
    <property type="component" value="Linkage Group LG01"/>
</dbReference>
<evidence type="ECO:0000313" key="1">
    <source>
        <dbReference type="EMBL" id="KAI3789898.1"/>
    </source>
</evidence>
<keyword evidence="2" id="KW-1185">Reference proteome</keyword>
<gene>
    <name evidence="1" type="ORF">L2E82_02704</name>
</gene>
<proteinExistence type="predicted"/>
<name>A0ACB9H383_CICIN</name>
<protein>
    <submittedName>
        <fullName evidence="1">Uncharacterized protein</fullName>
    </submittedName>
</protein>
<evidence type="ECO:0000313" key="2">
    <source>
        <dbReference type="Proteomes" id="UP001055811"/>
    </source>
</evidence>
<accession>A0ACB9H383</accession>
<reference evidence="2" key="1">
    <citation type="journal article" date="2022" name="Mol. Ecol. Resour.">
        <title>The genomes of chicory, endive, great burdock and yacon provide insights into Asteraceae palaeo-polyploidization history and plant inulin production.</title>
        <authorList>
            <person name="Fan W."/>
            <person name="Wang S."/>
            <person name="Wang H."/>
            <person name="Wang A."/>
            <person name="Jiang F."/>
            <person name="Liu H."/>
            <person name="Zhao H."/>
            <person name="Xu D."/>
            <person name="Zhang Y."/>
        </authorList>
    </citation>
    <scope>NUCLEOTIDE SEQUENCE [LARGE SCALE GENOMIC DNA]</scope>
    <source>
        <strain evidence="2">cv. Punajuju</strain>
    </source>
</reference>
<reference evidence="1 2" key="2">
    <citation type="journal article" date="2022" name="Mol. Ecol. Resour.">
        <title>The genomes of chicory, endive, great burdock and yacon provide insights into Asteraceae paleo-polyploidization history and plant inulin production.</title>
        <authorList>
            <person name="Fan W."/>
            <person name="Wang S."/>
            <person name="Wang H."/>
            <person name="Wang A."/>
            <person name="Jiang F."/>
            <person name="Liu H."/>
            <person name="Zhao H."/>
            <person name="Xu D."/>
            <person name="Zhang Y."/>
        </authorList>
    </citation>
    <scope>NUCLEOTIDE SEQUENCE [LARGE SCALE GENOMIC DNA]</scope>
    <source>
        <strain evidence="2">cv. Punajuju</strain>
        <tissue evidence="1">Leaves</tissue>
    </source>
</reference>
<comment type="caution">
    <text evidence="1">The sequence shown here is derived from an EMBL/GenBank/DDBJ whole genome shotgun (WGS) entry which is preliminary data.</text>
</comment>
<dbReference type="EMBL" id="CM042009">
    <property type="protein sequence ID" value="KAI3789898.1"/>
    <property type="molecule type" value="Genomic_DNA"/>
</dbReference>